<dbReference type="Gene3D" id="3.40.50.12580">
    <property type="match status" value="1"/>
</dbReference>
<sequence length="360" mass="41286">MKSVIFDVLHLYYLPQFLPVAHCLKKAGCEVSFLLHEEPEISPITKKALDEEGFTYAMVNDGQEAKAFYANKQPSWIVFGNAPDDAFTQLQEQGIKLAYMQHGIGPKACYYVTSQFPFDVRFVEGDTRKQRLEEMFPNRRFEDVGYAKLDPLFSEDKALQSELTLQSIGLDPTKPTVLYAPTFFPSSIECFPKDWPAEMSEYNFIIKPHFFSFTKAKYAKQRALLNAWSTYDNVYIGPVDCYSLLPFMDLADLMLSEASSTVFEFAALDKPVVWCDFYKVRWSYRGLFKFRMGKRMDQDLALFHDLCEQAKSPKEVKDKVAYCLANPSAKSAYRKKITLEMAGKTDGKCSDRITDFILAN</sequence>
<dbReference type="AlphaFoldDB" id="A0AAW8QZC5"/>
<gene>
    <name evidence="1" type="ORF">RM544_05380</name>
</gene>
<dbReference type="GO" id="GO:0047355">
    <property type="term" value="F:CDP-glycerol glycerophosphotransferase activity"/>
    <property type="evidence" value="ECO:0007669"/>
    <property type="project" value="InterPro"/>
</dbReference>
<dbReference type="GO" id="GO:0016020">
    <property type="term" value="C:membrane"/>
    <property type="evidence" value="ECO:0007669"/>
    <property type="project" value="InterPro"/>
</dbReference>
<protein>
    <submittedName>
        <fullName evidence="1">CDP-glycerol glycerophosphotransferase family protein</fullName>
    </submittedName>
</protein>
<reference evidence="1 2" key="1">
    <citation type="submission" date="2023-09" db="EMBL/GenBank/DDBJ databases">
        <authorList>
            <person name="Rey-Velasco X."/>
        </authorList>
    </citation>
    <scope>NUCLEOTIDE SEQUENCE [LARGE SCALE GENOMIC DNA]</scope>
    <source>
        <strain evidence="1 2">W409</strain>
    </source>
</reference>
<dbReference type="InterPro" id="IPR007554">
    <property type="entry name" value="Glycerophosphate_synth"/>
</dbReference>
<dbReference type="SUPFAM" id="SSF53756">
    <property type="entry name" value="UDP-Glycosyltransferase/glycogen phosphorylase"/>
    <property type="match status" value="1"/>
</dbReference>
<evidence type="ECO:0000313" key="1">
    <source>
        <dbReference type="EMBL" id="MDT0581960.1"/>
    </source>
</evidence>
<keyword evidence="2" id="KW-1185">Reference proteome</keyword>
<comment type="caution">
    <text evidence="1">The sequence shown here is derived from an EMBL/GenBank/DDBJ whole genome shotgun (WGS) entry which is preliminary data.</text>
</comment>
<dbReference type="Pfam" id="PF04464">
    <property type="entry name" value="Glyphos_transf"/>
    <property type="match status" value="1"/>
</dbReference>
<dbReference type="RefSeq" id="WP_311360753.1">
    <property type="nucleotide sequence ID" value="NZ_JAVRIE010000002.1"/>
</dbReference>
<dbReference type="Proteomes" id="UP001249020">
    <property type="component" value="Unassembled WGS sequence"/>
</dbReference>
<evidence type="ECO:0000313" key="2">
    <source>
        <dbReference type="Proteomes" id="UP001249020"/>
    </source>
</evidence>
<dbReference type="InterPro" id="IPR043148">
    <property type="entry name" value="TagF_C"/>
</dbReference>
<organism evidence="1 2">
    <name type="scientific">Brumicola blandensis</name>
    <dbReference type="NCBI Taxonomy" id="3075611"/>
    <lineage>
        <taxon>Bacteria</taxon>
        <taxon>Pseudomonadati</taxon>
        <taxon>Pseudomonadota</taxon>
        <taxon>Gammaproteobacteria</taxon>
        <taxon>Alteromonadales</taxon>
        <taxon>Alteromonadaceae</taxon>
        <taxon>Brumicola</taxon>
    </lineage>
</organism>
<dbReference type="EMBL" id="JAVRIE010000002">
    <property type="protein sequence ID" value="MDT0581960.1"/>
    <property type="molecule type" value="Genomic_DNA"/>
</dbReference>
<accession>A0AAW8QZC5</accession>
<name>A0AAW8QZC5_9ALTE</name>
<proteinExistence type="predicted"/>